<dbReference type="InterPro" id="IPR000717">
    <property type="entry name" value="PCI_dom"/>
</dbReference>
<name>A0A8J4PVX6_9MYCE</name>
<feature type="domain" description="PCI" evidence="3">
    <location>
        <begin position="79"/>
        <end position="249"/>
    </location>
</feature>
<dbReference type="Pfam" id="PF10075">
    <property type="entry name" value="CSN8_PSD8_EIF3K"/>
    <property type="match status" value="1"/>
</dbReference>
<dbReference type="GO" id="GO:0005829">
    <property type="term" value="C:cytosol"/>
    <property type="evidence" value="ECO:0007669"/>
    <property type="project" value="TreeGrafter"/>
</dbReference>
<dbReference type="OrthoDB" id="8775810at2759"/>
<evidence type="ECO:0000313" key="4">
    <source>
        <dbReference type="EMBL" id="KAF2074692.1"/>
    </source>
</evidence>
<reference evidence="4" key="1">
    <citation type="submission" date="2020-01" db="EMBL/GenBank/DDBJ databases">
        <title>Development of genomics and gene disruption for Polysphondylium violaceum indicates a role for the polyketide synthase stlB in stalk morphogenesis.</title>
        <authorList>
            <person name="Narita B."/>
            <person name="Kawabe Y."/>
            <person name="Kin K."/>
            <person name="Saito T."/>
            <person name="Gibbs R."/>
            <person name="Kuspa A."/>
            <person name="Muzny D."/>
            <person name="Queller D."/>
            <person name="Richards S."/>
            <person name="Strassman J."/>
            <person name="Sucgang R."/>
            <person name="Worley K."/>
            <person name="Schaap P."/>
        </authorList>
    </citation>
    <scope>NUCLEOTIDE SEQUENCE</scope>
    <source>
        <strain evidence="4">QSvi11</strain>
    </source>
</reference>
<organism evidence="4 5">
    <name type="scientific">Polysphondylium violaceum</name>
    <dbReference type="NCBI Taxonomy" id="133409"/>
    <lineage>
        <taxon>Eukaryota</taxon>
        <taxon>Amoebozoa</taxon>
        <taxon>Evosea</taxon>
        <taxon>Eumycetozoa</taxon>
        <taxon>Dictyostelia</taxon>
        <taxon>Dictyosteliales</taxon>
        <taxon>Dictyosteliaceae</taxon>
        <taxon>Polysphondylium</taxon>
    </lineage>
</organism>
<sequence>MDHNSISAQLNNFKKLVQSSSDPSQITPLVNQLKIASIIYLAKPETSADVNDKVKQDLVLARDILECLSLYSIKIKDLDSFDRYYSQLKTYYYDYKKFMNQSSVEHQVIGLYLMRLLTKHQTSLFHSELELISLEDRENPFIKFPLLIEKSMTEGSYNKVVQSKSVVPSEYYQCFLDILAESIKEDIANCSEKSFKTLSLKDAEKVLLFNNSAQFNQYVKSRNWTVQGDKIKFSNNDNAAVEIPSIQLIHQTLHYAKELERIV</sequence>
<dbReference type="PANTHER" id="PTHR12387">
    <property type="entry name" value="26S PROTEASOME NON-ATPASE REGULATORY SUBUNIT 8"/>
    <property type="match status" value="1"/>
</dbReference>
<protein>
    <recommendedName>
        <fullName evidence="3">PCI domain-containing protein</fullName>
    </recommendedName>
</protein>
<accession>A0A8J4PVX6</accession>
<gene>
    <name evidence="4" type="ORF">CYY_004006</name>
</gene>
<comment type="similarity">
    <text evidence="1">Belongs to the proteasome subunit S14 family.</text>
</comment>
<dbReference type="AlphaFoldDB" id="A0A8J4PVX6"/>
<dbReference type="FunFam" id="1.25.40.990:FF:000001">
    <property type="entry name" value="26S proteasome non-ATPase regulatory subunit"/>
    <property type="match status" value="1"/>
</dbReference>
<evidence type="ECO:0000256" key="1">
    <source>
        <dbReference type="ARBA" id="ARBA00009627"/>
    </source>
</evidence>
<dbReference type="Proteomes" id="UP000695562">
    <property type="component" value="Unassembled WGS sequence"/>
</dbReference>
<keyword evidence="2" id="KW-0647">Proteasome</keyword>
<comment type="caution">
    <text evidence="4">The sequence shown here is derived from an EMBL/GenBank/DDBJ whole genome shotgun (WGS) entry which is preliminary data.</text>
</comment>
<dbReference type="InterPro" id="IPR006746">
    <property type="entry name" value="26S_Psome_Rpn12"/>
</dbReference>
<dbReference type="GO" id="GO:0043161">
    <property type="term" value="P:proteasome-mediated ubiquitin-dependent protein catabolic process"/>
    <property type="evidence" value="ECO:0007669"/>
    <property type="project" value="TreeGrafter"/>
</dbReference>
<dbReference type="GO" id="GO:0008541">
    <property type="term" value="C:proteasome regulatory particle, lid subcomplex"/>
    <property type="evidence" value="ECO:0007669"/>
    <property type="project" value="TreeGrafter"/>
</dbReference>
<dbReference type="Gene3D" id="1.25.40.990">
    <property type="match status" value="1"/>
</dbReference>
<evidence type="ECO:0000313" key="5">
    <source>
        <dbReference type="Proteomes" id="UP000695562"/>
    </source>
</evidence>
<proteinExistence type="inferred from homology"/>
<dbReference type="InterPro" id="IPR033464">
    <property type="entry name" value="CSN8_PSD8_EIF3K"/>
</dbReference>
<dbReference type="GO" id="GO:0005634">
    <property type="term" value="C:nucleus"/>
    <property type="evidence" value="ECO:0007669"/>
    <property type="project" value="TreeGrafter"/>
</dbReference>
<dbReference type="PANTHER" id="PTHR12387:SF0">
    <property type="entry name" value="26S PROTEASOME NON-ATPASE REGULATORY SUBUNIT 8"/>
    <property type="match status" value="1"/>
</dbReference>
<evidence type="ECO:0000256" key="2">
    <source>
        <dbReference type="ARBA" id="ARBA00022942"/>
    </source>
</evidence>
<evidence type="ECO:0000259" key="3">
    <source>
        <dbReference type="PROSITE" id="PS50250"/>
    </source>
</evidence>
<dbReference type="PROSITE" id="PS50250">
    <property type="entry name" value="PCI"/>
    <property type="match status" value="1"/>
</dbReference>
<keyword evidence="5" id="KW-1185">Reference proteome</keyword>
<dbReference type="EMBL" id="AJWJ01000134">
    <property type="protein sequence ID" value="KAF2074692.1"/>
    <property type="molecule type" value="Genomic_DNA"/>
</dbReference>